<keyword evidence="3" id="KW-1185">Reference proteome</keyword>
<dbReference type="GO" id="GO:0004525">
    <property type="term" value="F:ribonuclease III activity"/>
    <property type="evidence" value="ECO:0007669"/>
    <property type="project" value="InterPro"/>
</dbReference>
<feature type="region of interest" description="Disordered" evidence="1">
    <location>
        <begin position="222"/>
        <end position="242"/>
    </location>
</feature>
<dbReference type="OrthoDB" id="67027at2759"/>
<dbReference type="AlphaFoldDB" id="A0A9P9IHV0"/>
<accession>A0A9P9IHV0</accession>
<dbReference type="GO" id="GO:0006396">
    <property type="term" value="P:RNA processing"/>
    <property type="evidence" value="ECO:0007669"/>
    <property type="project" value="InterPro"/>
</dbReference>
<dbReference type="SUPFAM" id="SSF69065">
    <property type="entry name" value="RNase III domain-like"/>
    <property type="match status" value="1"/>
</dbReference>
<evidence type="ECO:0000256" key="1">
    <source>
        <dbReference type="SAM" id="MobiDB-lite"/>
    </source>
</evidence>
<protein>
    <submittedName>
        <fullName evidence="2">Uncharacterized protein</fullName>
    </submittedName>
</protein>
<name>A0A9P9IHV0_9PLEO</name>
<gene>
    <name evidence="2" type="ORF">B0J11DRAFT_440000</name>
</gene>
<dbReference type="Proteomes" id="UP000700596">
    <property type="component" value="Unassembled WGS sequence"/>
</dbReference>
<sequence length="520" mass="58684">MSAEHVQTVFQYQFADSELLSRALRAAHRSDEDDTGDDGNRGLAELGECAINIAQTEYAVTIQNKTKREVNKSQHWYKTKKGRASTCKRLGIVSYVVQSIRQQHIEPSLTVLANTISAIFGAVWLDVKKRGESGDSCCSTILKVLRHIDEMVADTTTCPASTITEKASIDSQSTDAQTTSRATPNVMTPDDYYCHDTIEAAMLGWFKEIAYNTVDELETSTTATNDIPSKSTNESGSDISVISQYPHRMYSDTLSRSRNEGPYDAYNDHPIQVRDPRNPAKCIKRKYSNGNSERSHNELIYLELLQEERQKSDSVLRLICTDPSLLLDHPQLEKLSENPTHNIQLRFWYLAIGSSRSIVDFKQQLHFAREGSVVPAPLSGLDLGLKERFGEICRLEGEEAFCVLARRFHIMKLCEIQSENFLTNYRMVVQTAHTFGTGHRARRGNPILLEEAELIDALLFKINPEVVRDTEEFKKMRLKIKGMRRIWKRLQILTKTFGHGILAILPSGPIHSGLSLTDTS</sequence>
<dbReference type="InterPro" id="IPR036389">
    <property type="entry name" value="RNase_III_sf"/>
</dbReference>
<proteinExistence type="predicted"/>
<dbReference type="Gene3D" id="1.10.1520.10">
    <property type="entry name" value="Ribonuclease III domain"/>
    <property type="match status" value="1"/>
</dbReference>
<organism evidence="2 3">
    <name type="scientific">Dendryphion nanum</name>
    <dbReference type="NCBI Taxonomy" id="256645"/>
    <lineage>
        <taxon>Eukaryota</taxon>
        <taxon>Fungi</taxon>
        <taxon>Dikarya</taxon>
        <taxon>Ascomycota</taxon>
        <taxon>Pezizomycotina</taxon>
        <taxon>Dothideomycetes</taxon>
        <taxon>Pleosporomycetidae</taxon>
        <taxon>Pleosporales</taxon>
        <taxon>Torulaceae</taxon>
        <taxon>Dendryphion</taxon>
    </lineage>
</organism>
<dbReference type="EMBL" id="JAGMWT010000011">
    <property type="protein sequence ID" value="KAH7119870.1"/>
    <property type="molecule type" value="Genomic_DNA"/>
</dbReference>
<evidence type="ECO:0000313" key="3">
    <source>
        <dbReference type="Proteomes" id="UP000700596"/>
    </source>
</evidence>
<reference evidence="2" key="1">
    <citation type="journal article" date="2021" name="Nat. Commun.">
        <title>Genetic determinants of endophytism in the Arabidopsis root mycobiome.</title>
        <authorList>
            <person name="Mesny F."/>
            <person name="Miyauchi S."/>
            <person name="Thiergart T."/>
            <person name="Pickel B."/>
            <person name="Atanasova L."/>
            <person name="Karlsson M."/>
            <person name="Huettel B."/>
            <person name="Barry K.W."/>
            <person name="Haridas S."/>
            <person name="Chen C."/>
            <person name="Bauer D."/>
            <person name="Andreopoulos W."/>
            <person name="Pangilinan J."/>
            <person name="LaButti K."/>
            <person name="Riley R."/>
            <person name="Lipzen A."/>
            <person name="Clum A."/>
            <person name="Drula E."/>
            <person name="Henrissat B."/>
            <person name="Kohler A."/>
            <person name="Grigoriev I.V."/>
            <person name="Martin F.M."/>
            <person name="Hacquard S."/>
        </authorList>
    </citation>
    <scope>NUCLEOTIDE SEQUENCE</scope>
    <source>
        <strain evidence="2">MPI-CAGE-CH-0243</strain>
    </source>
</reference>
<evidence type="ECO:0000313" key="2">
    <source>
        <dbReference type="EMBL" id="KAH7119870.1"/>
    </source>
</evidence>
<comment type="caution">
    <text evidence="2">The sequence shown here is derived from an EMBL/GenBank/DDBJ whole genome shotgun (WGS) entry which is preliminary data.</text>
</comment>